<evidence type="ECO:0000256" key="7">
    <source>
        <dbReference type="HAMAP-Rule" id="MF_01023"/>
    </source>
</evidence>
<keyword evidence="10" id="KW-1185">Reference proteome</keyword>
<dbReference type="CDD" id="cd00609">
    <property type="entry name" value="AAT_like"/>
    <property type="match status" value="1"/>
</dbReference>
<organism evidence="9 10">
    <name type="scientific">Candidatus Lokiarchaeum ossiferum</name>
    <dbReference type="NCBI Taxonomy" id="2951803"/>
    <lineage>
        <taxon>Archaea</taxon>
        <taxon>Promethearchaeati</taxon>
        <taxon>Promethearchaeota</taxon>
        <taxon>Promethearchaeia</taxon>
        <taxon>Promethearchaeales</taxon>
        <taxon>Promethearchaeaceae</taxon>
        <taxon>Candidatus Lokiarchaeum</taxon>
    </lineage>
</organism>
<dbReference type="Pfam" id="PF00155">
    <property type="entry name" value="Aminotran_1_2"/>
    <property type="match status" value="1"/>
</dbReference>
<keyword evidence="4 7" id="KW-0808">Transferase</keyword>
<feature type="modified residue" description="N6-(pyridoxal phosphate)lysine" evidence="7">
    <location>
        <position position="227"/>
    </location>
</feature>
<keyword evidence="3 7" id="KW-0028">Amino-acid biosynthesis</keyword>
<dbReference type="InterPro" id="IPR015424">
    <property type="entry name" value="PyrdxlP-dep_Trfase"/>
</dbReference>
<dbReference type="Gene3D" id="3.90.1150.10">
    <property type="entry name" value="Aspartate Aminotransferase, domain 1"/>
    <property type="match status" value="1"/>
</dbReference>
<dbReference type="PROSITE" id="PS00599">
    <property type="entry name" value="AA_TRANSFER_CLASS_2"/>
    <property type="match status" value="1"/>
</dbReference>
<gene>
    <name evidence="7" type="primary">hisC</name>
    <name evidence="9" type="ORF">NEF87_003086</name>
</gene>
<comment type="similarity">
    <text evidence="7">Belongs to the class-II pyridoxal-phosphate-dependent aminotransferase family. Histidinol-phosphate aminotransferase subfamily.</text>
</comment>
<dbReference type="GO" id="GO:0004400">
    <property type="term" value="F:histidinol-phosphate transaminase activity"/>
    <property type="evidence" value="ECO:0007669"/>
    <property type="project" value="UniProtKB-EC"/>
</dbReference>
<evidence type="ECO:0000256" key="2">
    <source>
        <dbReference type="ARBA" id="ARBA00022576"/>
    </source>
</evidence>
<evidence type="ECO:0000313" key="10">
    <source>
        <dbReference type="Proteomes" id="UP001208689"/>
    </source>
</evidence>
<comment type="catalytic activity">
    <reaction evidence="7">
        <text>L-histidinol phosphate + 2-oxoglutarate = 3-(imidazol-4-yl)-2-oxopropyl phosphate + L-glutamate</text>
        <dbReference type="Rhea" id="RHEA:23744"/>
        <dbReference type="ChEBI" id="CHEBI:16810"/>
        <dbReference type="ChEBI" id="CHEBI:29985"/>
        <dbReference type="ChEBI" id="CHEBI:57766"/>
        <dbReference type="ChEBI" id="CHEBI:57980"/>
        <dbReference type="EC" id="2.6.1.9"/>
    </reaction>
</comment>
<evidence type="ECO:0000256" key="5">
    <source>
        <dbReference type="ARBA" id="ARBA00022898"/>
    </source>
</evidence>
<dbReference type="EC" id="2.6.1.9" evidence="7"/>
<sequence>MFTSNSNMQTKPNTPTIRPRSIIDRIVDYVPPIENRMGKLRLDFNENTIGCSTKILEAIRELTVEDFAVYPNYLPFKQKLSNYLEVSPKNLLLTNGTDEAIKLVLETYLEAQDDIILPSPTFSMFEVYASIVGCKITKVLYKKDLSFPFDQTIASITSDTKLVVLVNPNNPTGTAISEEEISQILQFTQKRNILVLIDEAYYQFYGKSAIKYLNEFKNLIILQTFSKAFGLAGIRLGYIISNPSTIQTLQKVLSPYSVNKLAIVAGSAALSDLEYISAYTREIRKNRLFLALEIQKLGFSTFPSQANFIVVNFKEKCEFLCNQLKMGGILTRNRSKYPLLQNCLRITIGTKYQCEFLLKEIKFLLDQWDFFTKKGYSIPDNLIKIRNQNGAWR</sequence>
<comment type="pathway">
    <text evidence="7">Amino-acid biosynthesis; L-histidine biosynthesis; L-histidine from 5-phospho-alpha-D-ribose 1-diphosphate: step 7/9.</text>
</comment>
<dbReference type="PANTHER" id="PTHR42885:SF2">
    <property type="entry name" value="HISTIDINOL-PHOSPHATE AMINOTRANSFERASE"/>
    <property type="match status" value="1"/>
</dbReference>
<dbReference type="InterPro" id="IPR015421">
    <property type="entry name" value="PyrdxlP-dep_Trfase_major"/>
</dbReference>
<accession>A0ABY6HW37</accession>
<name>A0ABY6HW37_9ARCH</name>
<dbReference type="InterPro" id="IPR005861">
    <property type="entry name" value="HisP_aminotrans"/>
</dbReference>
<dbReference type="Proteomes" id="UP001208689">
    <property type="component" value="Chromosome"/>
</dbReference>
<dbReference type="NCBIfam" id="TIGR01141">
    <property type="entry name" value="hisC"/>
    <property type="match status" value="1"/>
</dbReference>
<dbReference type="Gene3D" id="3.40.640.10">
    <property type="entry name" value="Type I PLP-dependent aspartate aminotransferase-like (Major domain)"/>
    <property type="match status" value="1"/>
</dbReference>
<reference evidence="9" key="1">
    <citation type="submission" date="2022-09" db="EMBL/GenBank/DDBJ databases">
        <title>Actin cytoskeleton and complex cell architecture in an #Asgard archaeon.</title>
        <authorList>
            <person name="Ponce Toledo R.I."/>
            <person name="Schleper C."/>
            <person name="Rodrigues Oliveira T."/>
            <person name="Wollweber F."/>
            <person name="Xu J."/>
            <person name="Rittmann S."/>
            <person name="Klingl A."/>
            <person name="Pilhofer M."/>
        </authorList>
    </citation>
    <scope>NUCLEOTIDE SEQUENCE</scope>
    <source>
        <strain evidence="9">B-35</strain>
    </source>
</reference>
<dbReference type="HAMAP" id="MF_01023">
    <property type="entry name" value="HisC_aminotrans_2"/>
    <property type="match status" value="1"/>
</dbReference>
<dbReference type="InterPro" id="IPR001917">
    <property type="entry name" value="Aminotrans_II_pyridoxalP_BS"/>
</dbReference>
<dbReference type="InterPro" id="IPR015422">
    <property type="entry name" value="PyrdxlP-dep_Trfase_small"/>
</dbReference>
<protein>
    <recommendedName>
        <fullName evidence="7">Histidinol-phosphate aminotransferase</fullName>
        <ecNumber evidence="7">2.6.1.9</ecNumber>
    </recommendedName>
    <alternativeName>
        <fullName evidence="7">Imidazole acetol-phosphate transaminase</fullName>
    </alternativeName>
</protein>
<feature type="domain" description="Aminotransferase class I/classII large" evidence="8">
    <location>
        <begin position="39"/>
        <end position="360"/>
    </location>
</feature>
<evidence type="ECO:0000256" key="1">
    <source>
        <dbReference type="ARBA" id="ARBA00001933"/>
    </source>
</evidence>
<proteinExistence type="inferred from homology"/>
<evidence type="ECO:0000313" key="9">
    <source>
        <dbReference type="EMBL" id="UYP46801.1"/>
    </source>
</evidence>
<evidence type="ECO:0000259" key="8">
    <source>
        <dbReference type="Pfam" id="PF00155"/>
    </source>
</evidence>
<dbReference type="EMBL" id="CP104013">
    <property type="protein sequence ID" value="UYP46801.1"/>
    <property type="molecule type" value="Genomic_DNA"/>
</dbReference>
<dbReference type="PANTHER" id="PTHR42885">
    <property type="entry name" value="HISTIDINOL-PHOSPHATE AMINOTRANSFERASE-RELATED"/>
    <property type="match status" value="1"/>
</dbReference>
<dbReference type="SUPFAM" id="SSF53383">
    <property type="entry name" value="PLP-dependent transferases"/>
    <property type="match status" value="1"/>
</dbReference>
<comment type="cofactor">
    <cofactor evidence="1 7">
        <name>pyridoxal 5'-phosphate</name>
        <dbReference type="ChEBI" id="CHEBI:597326"/>
    </cofactor>
</comment>
<dbReference type="InterPro" id="IPR004839">
    <property type="entry name" value="Aminotransferase_I/II_large"/>
</dbReference>
<keyword evidence="6 7" id="KW-0368">Histidine biosynthesis</keyword>
<evidence type="ECO:0000256" key="6">
    <source>
        <dbReference type="ARBA" id="ARBA00023102"/>
    </source>
</evidence>
<evidence type="ECO:0000256" key="3">
    <source>
        <dbReference type="ARBA" id="ARBA00022605"/>
    </source>
</evidence>
<keyword evidence="5 7" id="KW-0663">Pyridoxal phosphate</keyword>
<evidence type="ECO:0000256" key="4">
    <source>
        <dbReference type="ARBA" id="ARBA00022679"/>
    </source>
</evidence>
<keyword evidence="2 7" id="KW-0032">Aminotransferase</keyword>